<evidence type="ECO:0000313" key="2">
    <source>
        <dbReference type="Proteomes" id="UP000008063"/>
    </source>
</evidence>
<protein>
    <submittedName>
        <fullName evidence="1">Uncharacterized protein</fullName>
    </submittedName>
</protein>
<dbReference type="Proteomes" id="UP000008063">
    <property type="component" value="Unassembled WGS sequence"/>
</dbReference>
<sequence>NHERAINLSILVMSGPVKLSRRLHSWWCPSVNSFKFQPCDHTPPTNPKTLISRKVPNNTSKRGCPIPSRHSLLLRLQRYLIVFDPLTFVLD</sequence>
<feature type="non-terminal residue" evidence="1">
    <location>
        <position position="1"/>
    </location>
</feature>
<dbReference type="HOGENOM" id="CLU_2433005_0_0_1"/>
<name>F8QJZ9_SERL3</name>
<dbReference type="InParanoid" id="F8QJZ9"/>
<organism evidence="2">
    <name type="scientific">Serpula lacrymans var. lacrymans (strain S7.3)</name>
    <name type="common">Dry rot fungus</name>
    <dbReference type="NCBI Taxonomy" id="936435"/>
    <lineage>
        <taxon>Eukaryota</taxon>
        <taxon>Fungi</taxon>
        <taxon>Dikarya</taxon>
        <taxon>Basidiomycota</taxon>
        <taxon>Agaricomycotina</taxon>
        <taxon>Agaricomycetes</taxon>
        <taxon>Agaricomycetidae</taxon>
        <taxon>Boletales</taxon>
        <taxon>Coniophorineae</taxon>
        <taxon>Serpulaceae</taxon>
        <taxon>Serpula</taxon>
    </lineage>
</organism>
<evidence type="ECO:0000313" key="1">
    <source>
        <dbReference type="EMBL" id="EGN91373.1"/>
    </source>
</evidence>
<dbReference type="EMBL" id="GL945836">
    <property type="protein sequence ID" value="EGN91373.1"/>
    <property type="molecule type" value="Genomic_DNA"/>
</dbReference>
<proteinExistence type="predicted"/>
<dbReference type="AlphaFoldDB" id="F8QJZ9"/>
<keyword evidence="2" id="KW-1185">Reference proteome</keyword>
<accession>F8QJZ9</accession>
<gene>
    <name evidence="1" type="ORF">SERLA73DRAFT_67532</name>
</gene>
<reference evidence="2" key="1">
    <citation type="journal article" date="2011" name="Science">
        <title>The plant cell wall-decomposing machinery underlies the functional diversity of forest fungi.</title>
        <authorList>
            <person name="Eastwood D.C."/>
            <person name="Floudas D."/>
            <person name="Binder M."/>
            <person name="Majcherczyk A."/>
            <person name="Schneider P."/>
            <person name="Aerts A."/>
            <person name="Asiegbu F.O."/>
            <person name="Baker S.E."/>
            <person name="Barry K."/>
            <person name="Bendiksby M."/>
            <person name="Blumentritt M."/>
            <person name="Coutinho P.M."/>
            <person name="Cullen D."/>
            <person name="de Vries R.P."/>
            <person name="Gathman A."/>
            <person name="Goodell B."/>
            <person name="Henrissat B."/>
            <person name="Ihrmark K."/>
            <person name="Kauserud H."/>
            <person name="Kohler A."/>
            <person name="LaButti K."/>
            <person name="Lapidus A."/>
            <person name="Lavin J.L."/>
            <person name="Lee Y.-H."/>
            <person name="Lindquist E."/>
            <person name="Lilly W."/>
            <person name="Lucas S."/>
            <person name="Morin E."/>
            <person name="Murat C."/>
            <person name="Oguiza J.A."/>
            <person name="Park J."/>
            <person name="Pisabarro A.G."/>
            <person name="Riley R."/>
            <person name="Rosling A."/>
            <person name="Salamov A."/>
            <person name="Schmidt O."/>
            <person name="Schmutz J."/>
            <person name="Skrede I."/>
            <person name="Stenlid J."/>
            <person name="Wiebenga A."/>
            <person name="Xie X."/>
            <person name="Kuees U."/>
            <person name="Hibbett D.S."/>
            <person name="Hoffmeister D."/>
            <person name="Hoegberg N."/>
            <person name="Martin F."/>
            <person name="Grigoriev I.V."/>
            <person name="Watkinson S.C."/>
        </authorList>
    </citation>
    <scope>NUCLEOTIDE SEQUENCE [LARGE SCALE GENOMIC DNA]</scope>
    <source>
        <strain evidence="2">strain S7.3</strain>
    </source>
</reference>